<dbReference type="Proteomes" id="UP000226192">
    <property type="component" value="Unassembled WGS sequence"/>
</dbReference>
<keyword evidence="3" id="KW-1185">Reference proteome</keyword>
<evidence type="ECO:0000256" key="1">
    <source>
        <dbReference type="SAM" id="MobiDB-lite"/>
    </source>
</evidence>
<gene>
    <name evidence="2" type="ORF">CDD81_6521</name>
</gene>
<reference evidence="2 3" key="1">
    <citation type="submission" date="2017-06" db="EMBL/GenBank/DDBJ databases">
        <title>Ant-infecting Ophiocordyceps genomes reveal a high diversity of potential behavioral manipulation genes and a possible major role for enterotoxins.</title>
        <authorList>
            <person name="De Bekker C."/>
            <person name="Evans H.C."/>
            <person name="Brachmann A."/>
            <person name="Hughes D.P."/>
        </authorList>
    </citation>
    <scope>NUCLEOTIDE SEQUENCE [LARGE SCALE GENOMIC DNA]</scope>
    <source>
        <strain evidence="2 3">Map64</strain>
    </source>
</reference>
<comment type="caution">
    <text evidence="2">The sequence shown here is derived from an EMBL/GenBank/DDBJ whole genome shotgun (WGS) entry which is preliminary data.</text>
</comment>
<feature type="region of interest" description="Disordered" evidence="1">
    <location>
        <begin position="1"/>
        <end position="82"/>
    </location>
</feature>
<accession>A0A2C5YI74</accession>
<protein>
    <submittedName>
        <fullName evidence="2">Uncharacterized protein</fullName>
    </submittedName>
</protein>
<sequence>MGPRGMAGLVGKRIRALQSSHTHAAERSRAGDGPRLPPVSEPGTRSKAMEEKRRLGAWATRQTGTRVPGVIRPGLQSQWQRPLQPQPQCYLVTSCAPSDSLRSLRADLQHDTPEAGAGAGEREPPAWPARAELADLLAIIDERLRQHRPAQPTAEPPRPGCCNNSHPTVHAST</sequence>
<evidence type="ECO:0000313" key="3">
    <source>
        <dbReference type="Proteomes" id="UP000226192"/>
    </source>
</evidence>
<proteinExistence type="predicted"/>
<organism evidence="2 3">
    <name type="scientific">Ophiocordyceps australis</name>
    <dbReference type="NCBI Taxonomy" id="1399860"/>
    <lineage>
        <taxon>Eukaryota</taxon>
        <taxon>Fungi</taxon>
        <taxon>Dikarya</taxon>
        <taxon>Ascomycota</taxon>
        <taxon>Pezizomycotina</taxon>
        <taxon>Sordariomycetes</taxon>
        <taxon>Hypocreomycetidae</taxon>
        <taxon>Hypocreales</taxon>
        <taxon>Ophiocordycipitaceae</taxon>
        <taxon>Ophiocordyceps</taxon>
    </lineage>
</organism>
<feature type="region of interest" description="Disordered" evidence="1">
    <location>
        <begin position="109"/>
        <end position="128"/>
    </location>
</feature>
<dbReference type="AlphaFoldDB" id="A0A2C5YI74"/>
<feature type="compositionally biased region" description="Basic and acidic residues" evidence="1">
    <location>
        <begin position="23"/>
        <end position="32"/>
    </location>
</feature>
<feature type="compositionally biased region" description="Polar residues" evidence="1">
    <location>
        <begin position="162"/>
        <end position="173"/>
    </location>
</feature>
<evidence type="ECO:0000313" key="2">
    <source>
        <dbReference type="EMBL" id="PHH66684.1"/>
    </source>
</evidence>
<dbReference type="EMBL" id="NJET01000006">
    <property type="protein sequence ID" value="PHH66684.1"/>
    <property type="molecule type" value="Genomic_DNA"/>
</dbReference>
<feature type="region of interest" description="Disordered" evidence="1">
    <location>
        <begin position="142"/>
        <end position="173"/>
    </location>
</feature>
<name>A0A2C5YI74_9HYPO</name>